<dbReference type="InterPro" id="IPR005000">
    <property type="entry name" value="Aldolase/citrate-lyase_domain"/>
</dbReference>
<evidence type="ECO:0000259" key="4">
    <source>
        <dbReference type="Pfam" id="PF03328"/>
    </source>
</evidence>
<dbReference type="PANTHER" id="PTHR30502:SF0">
    <property type="entry name" value="PHOSPHOENOLPYRUVATE CARBOXYLASE FAMILY PROTEIN"/>
    <property type="match status" value="1"/>
</dbReference>
<sequence>MNAFQELLQQPASPPALGTWIMSASPLVAEAMGHAGFGWAVIDMEHTPLDQMELIHLLQAVAGTPMRPVVRVPWNDPVTIKRVLDAGATTLLVPFVQNAEEARDAVAATRYPPEGRRGMAGMSRASRFGTAPDYLRTANQGLCVIVQLETAEAIGQLEAIAAVPGVDALFIGPGDLSATMGHVAQLTHPAVLEITAQAVQRAKAVGKPIGTVGGTVEVVQRYRAMGFDFTAIASDLGLLMRSAQAAIGALGQPPAEGSTVSGGY</sequence>
<evidence type="ECO:0000313" key="5">
    <source>
        <dbReference type="EMBL" id="URI08225.1"/>
    </source>
</evidence>
<evidence type="ECO:0000256" key="1">
    <source>
        <dbReference type="ARBA" id="ARBA00005568"/>
    </source>
</evidence>
<name>A0ABY4SAC9_AQUTE</name>
<evidence type="ECO:0000256" key="3">
    <source>
        <dbReference type="ARBA" id="ARBA00023239"/>
    </source>
</evidence>
<keyword evidence="6" id="KW-1185">Reference proteome</keyword>
<evidence type="ECO:0000256" key="2">
    <source>
        <dbReference type="ARBA" id="ARBA00022723"/>
    </source>
</evidence>
<dbReference type="Gene3D" id="3.20.20.60">
    <property type="entry name" value="Phosphoenolpyruvate-binding domains"/>
    <property type="match status" value="1"/>
</dbReference>
<dbReference type="Pfam" id="PF03328">
    <property type="entry name" value="HpcH_HpaI"/>
    <property type="match status" value="1"/>
</dbReference>
<dbReference type="SUPFAM" id="SSF51621">
    <property type="entry name" value="Phosphoenolpyruvate/pyruvate domain"/>
    <property type="match status" value="1"/>
</dbReference>
<comment type="similarity">
    <text evidence="1">Belongs to the HpcH/HpaI aldolase family.</text>
</comment>
<protein>
    <submittedName>
        <fullName evidence="5">HpcH/HpaI aldolase/citrate lyase family protein</fullName>
    </submittedName>
</protein>
<accession>A0ABY4SAC9</accession>
<reference evidence="5" key="1">
    <citation type="submission" date="2022-05" db="EMBL/GenBank/DDBJ databases">
        <title>An RpoN-dependent PEP-CTERM gene is involved in floc formation of an Aquincola tertiaricarbonis strain.</title>
        <authorList>
            <person name="Qiu D."/>
            <person name="Xia M."/>
        </authorList>
    </citation>
    <scope>NUCLEOTIDE SEQUENCE</scope>
    <source>
        <strain evidence="5">RN12</strain>
    </source>
</reference>
<organism evidence="5 6">
    <name type="scientific">Aquincola tertiaricarbonis</name>
    <dbReference type="NCBI Taxonomy" id="391953"/>
    <lineage>
        <taxon>Bacteria</taxon>
        <taxon>Pseudomonadati</taxon>
        <taxon>Pseudomonadota</taxon>
        <taxon>Betaproteobacteria</taxon>
        <taxon>Burkholderiales</taxon>
        <taxon>Sphaerotilaceae</taxon>
        <taxon>Aquincola</taxon>
    </lineage>
</organism>
<dbReference type="EMBL" id="CP097635">
    <property type="protein sequence ID" value="URI08225.1"/>
    <property type="molecule type" value="Genomic_DNA"/>
</dbReference>
<dbReference type="InterPro" id="IPR050251">
    <property type="entry name" value="HpcH-HpaI_aldolase"/>
</dbReference>
<proteinExistence type="inferred from homology"/>
<dbReference type="PANTHER" id="PTHR30502">
    <property type="entry name" value="2-KETO-3-DEOXY-L-RHAMNONATE ALDOLASE"/>
    <property type="match status" value="1"/>
</dbReference>
<dbReference type="InterPro" id="IPR040442">
    <property type="entry name" value="Pyrv_kinase-like_dom_sf"/>
</dbReference>
<dbReference type="InterPro" id="IPR015813">
    <property type="entry name" value="Pyrv/PenolPyrv_kinase-like_dom"/>
</dbReference>
<dbReference type="GO" id="GO:0016829">
    <property type="term" value="F:lyase activity"/>
    <property type="evidence" value="ECO:0007669"/>
    <property type="project" value="UniProtKB-KW"/>
</dbReference>
<feature type="domain" description="HpcH/HpaI aldolase/citrate lyase" evidence="4">
    <location>
        <begin position="18"/>
        <end position="240"/>
    </location>
</feature>
<keyword evidence="3 5" id="KW-0456">Lyase</keyword>
<dbReference type="RefSeq" id="WP_250196447.1">
    <property type="nucleotide sequence ID" value="NZ_CP097635.1"/>
</dbReference>
<dbReference type="Proteomes" id="UP001056201">
    <property type="component" value="Chromosome 1"/>
</dbReference>
<keyword evidence="2" id="KW-0479">Metal-binding</keyword>
<evidence type="ECO:0000313" key="6">
    <source>
        <dbReference type="Proteomes" id="UP001056201"/>
    </source>
</evidence>
<gene>
    <name evidence="5" type="ORF">MW290_06530</name>
</gene>